<proteinExistence type="inferred from homology"/>
<feature type="transmembrane region" description="Helical" evidence="6">
    <location>
        <begin position="112"/>
        <end position="131"/>
    </location>
</feature>
<dbReference type="Pfam" id="PF04117">
    <property type="entry name" value="Mpv17_PMP22"/>
    <property type="match status" value="1"/>
</dbReference>
<dbReference type="EMBL" id="GBEZ01012466">
    <property type="protein sequence ID" value="JAC73422.1"/>
    <property type="molecule type" value="Transcribed_RNA"/>
</dbReference>
<organism evidence="7">
    <name type="scientific">Tetraselmis sp. GSL018</name>
    <dbReference type="NCBI Taxonomy" id="582737"/>
    <lineage>
        <taxon>Eukaryota</taxon>
        <taxon>Viridiplantae</taxon>
        <taxon>Chlorophyta</taxon>
        <taxon>core chlorophytes</taxon>
        <taxon>Chlorodendrophyceae</taxon>
        <taxon>Chlorodendrales</taxon>
        <taxon>Chlorodendraceae</taxon>
        <taxon>Tetraselmis</taxon>
    </lineage>
</organism>
<keyword evidence="4 6" id="KW-1133">Transmembrane helix</keyword>
<evidence type="ECO:0000256" key="3">
    <source>
        <dbReference type="ARBA" id="ARBA00022692"/>
    </source>
</evidence>
<comment type="similarity">
    <text evidence="2 6">Belongs to the peroxisomal membrane protein PXMP2/4 family.</text>
</comment>
<evidence type="ECO:0000256" key="2">
    <source>
        <dbReference type="ARBA" id="ARBA00006824"/>
    </source>
</evidence>
<keyword evidence="3 6" id="KW-0812">Transmembrane</keyword>
<sequence>MADSFSLSGSLSTSRRWRIAVNCQLPVEVQRHRVVEGQMVGCGGDGPEGEGSGSGGAFGVAALWAAYLAQLDKNPVITKSISSAVLNAFGDIISQIFIEGDHPFDWRRLGQFSLIGLFLVGPTLHFWYLTLSRIVTVSGTSGAAIRLALDQLLFAPTFVVVFFSTLCCFELQPQKIGSMLRQEWWPAVVTNWKIWVPFQFLNFRLVPQNLQVLTANIIALVWNTYLSFASHREIEQPDLPERPGKSK</sequence>
<accession>A0A061RKE2</accession>
<name>A0A061RKE2_9CHLO</name>
<reference evidence="7" key="1">
    <citation type="submission" date="2014-05" db="EMBL/GenBank/DDBJ databases">
        <title>The transcriptome of the halophilic microalga Tetraselmis sp. GSL018 isolated from the Great Salt Lake, Utah.</title>
        <authorList>
            <person name="Jinkerson R.E."/>
            <person name="D'Adamo S."/>
            <person name="Posewitz M.C."/>
        </authorList>
    </citation>
    <scope>NUCLEOTIDE SEQUENCE</scope>
    <source>
        <strain evidence="7">GSL018</strain>
    </source>
</reference>
<feature type="transmembrane region" description="Helical" evidence="6">
    <location>
        <begin position="151"/>
        <end position="171"/>
    </location>
</feature>
<dbReference type="AlphaFoldDB" id="A0A061RKE2"/>
<dbReference type="PANTHER" id="PTHR11266:SF80">
    <property type="entry name" value="PEROXISOMAL MEMBRANE PROTEIN 2"/>
    <property type="match status" value="1"/>
</dbReference>
<comment type="subcellular location">
    <subcellularLocation>
        <location evidence="1">Membrane</location>
        <topology evidence="1">Multi-pass membrane protein</topology>
    </subcellularLocation>
</comment>
<evidence type="ECO:0000256" key="4">
    <source>
        <dbReference type="ARBA" id="ARBA00022989"/>
    </source>
</evidence>
<evidence type="ECO:0000256" key="1">
    <source>
        <dbReference type="ARBA" id="ARBA00004141"/>
    </source>
</evidence>
<dbReference type="GO" id="GO:0005737">
    <property type="term" value="C:cytoplasm"/>
    <property type="evidence" value="ECO:0007669"/>
    <property type="project" value="TreeGrafter"/>
</dbReference>
<dbReference type="InterPro" id="IPR007248">
    <property type="entry name" value="Mpv17_PMP22"/>
</dbReference>
<evidence type="ECO:0000256" key="5">
    <source>
        <dbReference type="ARBA" id="ARBA00023136"/>
    </source>
</evidence>
<keyword evidence="5 6" id="KW-0472">Membrane</keyword>
<dbReference type="GO" id="GO:0016020">
    <property type="term" value="C:membrane"/>
    <property type="evidence" value="ECO:0007669"/>
    <property type="project" value="UniProtKB-SubCell"/>
</dbReference>
<protein>
    <submittedName>
        <fullName evidence="7">Protein Mpv17</fullName>
    </submittedName>
</protein>
<evidence type="ECO:0000313" key="7">
    <source>
        <dbReference type="EMBL" id="JAC73422.1"/>
    </source>
</evidence>
<dbReference type="PANTHER" id="PTHR11266">
    <property type="entry name" value="PEROXISOMAL MEMBRANE PROTEIN 2, PXMP2 MPV17"/>
    <property type="match status" value="1"/>
</dbReference>
<gene>
    <name evidence="7" type="primary">MPV17</name>
    <name evidence="7" type="ORF">TSPGSL018_28899</name>
</gene>
<evidence type="ECO:0000256" key="6">
    <source>
        <dbReference type="RuleBase" id="RU363053"/>
    </source>
</evidence>